<dbReference type="InterPro" id="IPR022701">
    <property type="entry name" value="QTMAN_N"/>
</dbReference>
<evidence type="ECO:0000256" key="4">
    <source>
        <dbReference type="ARBA" id="ARBA00044517"/>
    </source>
</evidence>
<dbReference type="EC" id="2.4.1.110" evidence="4"/>
<comment type="catalytic activity">
    <reaction evidence="8">
        <text>queuosine(34) in tRNA(Asp) + GDP-alpha-D-mannose = O-4''-alpha-D-mannosylqueuosine(34) in tRNA(Asp) + GDP + H(+)</text>
        <dbReference type="Rhea" id="RHEA:12885"/>
        <dbReference type="Rhea" id="RHEA-COMP:18572"/>
        <dbReference type="Rhea" id="RHEA-COMP:18581"/>
        <dbReference type="ChEBI" id="CHEBI:15378"/>
        <dbReference type="ChEBI" id="CHEBI:57527"/>
        <dbReference type="ChEBI" id="CHEBI:58189"/>
        <dbReference type="ChEBI" id="CHEBI:194431"/>
        <dbReference type="ChEBI" id="CHEBI:194442"/>
        <dbReference type="EC" id="2.4.1.110"/>
    </reaction>
    <physiologicalReaction direction="left-to-right" evidence="8">
        <dbReference type="Rhea" id="RHEA:12886"/>
    </physiologicalReaction>
</comment>
<evidence type="ECO:0000256" key="7">
    <source>
        <dbReference type="ARBA" id="ARBA00045402"/>
    </source>
</evidence>
<dbReference type="AlphaFoldDB" id="A0A6B0R9B1"/>
<dbReference type="Proteomes" id="UP000322234">
    <property type="component" value="Unassembled WGS sequence"/>
</dbReference>
<dbReference type="Gene3D" id="3.40.50.2000">
    <property type="entry name" value="Glycogen Phosphorylase B"/>
    <property type="match status" value="1"/>
</dbReference>
<keyword evidence="3" id="KW-0808">Transferase</keyword>
<accession>A0A6B0R9B1</accession>
<comment type="caution">
    <text evidence="12">The sequence shown here is derived from an EMBL/GenBank/DDBJ whole genome shotgun (WGS) entry which is preliminary data.</text>
</comment>
<dbReference type="PANTHER" id="PTHR13615:SF3">
    <property type="entry name" value="GLYCOSYLTRANSFERASE-LIKE DOMAIN-CONTAINING PROTEIN 1"/>
    <property type="match status" value="1"/>
</dbReference>
<dbReference type="InterPro" id="IPR051862">
    <property type="entry name" value="GT-like_domain_containing_1"/>
</dbReference>
<keyword evidence="13" id="KW-1185">Reference proteome</keyword>
<dbReference type="Pfam" id="PF00534">
    <property type="entry name" value="Glycos_transf_1"/>
    <property type="match status" value="1"/>
</dbReference>
<evidence type="ECO:0000313" key="13">
    <source>
        <dbReference type="Proteomes" id="UP000322234"/>
    </source>
</evidence>
<evidence type="ECO:0000259" key="10">
    <source>
        <dbReference type="Pfam" id="PF00534"/>
    </source>
</evidence>
<feature type="domain" description="tRNA-queuosine alpha-mannosyltransferase N-terminal" evidence="11">
    <location>
        <begin position="140"/>
        <end position="305"/>
    </location>
</feature>
<organism evidence="12 13">
    <name type="scientific">Bos mutus</name>
    <name type="common">wild yak</name>
    <dbReference type="NCBI Taxonomy" id="72004"/>
    <lineage>
        <taxon>Eukaryota</taxon>
        <taxon>Metazoa</taxon>
        <taxon>Chordata</taxon>
        <taxon>Craniata</taxon>
        <taxon>Vertebrata</taxon>
        <taxon>Euteleostomi</taxon>
        <taxon>Mammalia</taxon>
        <taxon>Eutheria</taxon>
        <taxon>Laurasiatheria</taxon>
        <taxon>Artiodactyla</taxon>
        <taxon>Ruminantia</taxon>
        <taxon>Pecora</taxon>
        <taxon>Bovidae</taxon>
        <taxon>Bovinae</taxon>
        <taxon>Bos</taxon>
    </lineage>
</organism>
<dbReference type="GO" id="GO:0016438">
    <property type="term" value="F:tRNA-queuosine(34) beta-mannosyltransferase activity"/>
    <property type="evidence" value="ECO:0007669"/>
    <property type="project" value="UniProtKB-EC"/>
</dbReference>
<proteinExistence type="inferred from homology"/>
<dbReference type="CDD" id="cd01635">
    <property type="entry name" value="Glycosyltransferase_GTB-type"/>
    <property type="match status" value="1"/>
</dbReference>
<evidence type="ECO:0000313" key="12">
    <source>
        <dbReference type="EMBL" id="MXQ85591.1"/>
    </source>
</evidence>
<feature type="region of interest" description="Disordered" evidence="9">
    <location>
        <begin position="877"/>
        <end position="912"/>
    </location>
</feature>
<dbReference type="Pfam" id="PF12038">
    <property type="entry name" value="QTMAN_N"/>
    <property type="match status" value="1"/>
</dbReference>
<evidence type="ECO:0000256" key="2">
    <source>
        <dbReference type="ARBA" id="ARBA00022676"/>
    </source>
</evidence>
<name>A0A6B0R9B1_9CETA</name>
<evidence type="ECO:0000256" key="3">
    <source>
        <dbReference type="ARBA" id="ARBA00022679"/>
    </source>
</evidence>
<feature type="domain" description="Glycosyl transferase family 1" evidence="10">
    <location>
        <begin position="417"/>
        <end position="566"/>
    </location>
</feature>
<reference evidence="12" key="1">
    <citation type="submission" date="2019-10" db="EMBL/GenBank/DDBJ databases">
        <title>The sequence and de novo assembly of the wild yak genome.</title>
        <authorList>
            <person name="Liu Y."/>
        </authorList>
    </citation>
    <scope>NUCLEOTIDE SEQUENCE [LARGE SCALE GENOMIC DNA]</scope>
    <source>
        <strain evidence="12">WY2019</strain>
    </source>
</reference>
<dbReference type="InterPro" id="IPR001296">
    <property type="entry name" value="Glyco_trans_1"/>
</dbReference>
<evidence type="ECO:0000256" key="5">
    <source>
        <dbReference type="ARBA" id="ARBA00044539"/>
    </source>
</evidence>
<keyword evidence="2" id="KW-0328">Glycosyltransferase</keyword>
<sequence length="912" mass="102770">MINKDAVAPDKLCFPCFSFAAQQPEQNNTGSGTGTDKKESNWKENFTHQDRGKYLKNTCGKVFAKSICFFGCGTFNMASPVVELQQDQIYPHFGTLADRNTGERWRRESISALARLDKCKARHHCIWNIRICEGLKGPMSILILEAFYGGSHKQLVDLLQEELEDSVLYTLPAKKWHWRARTSALYFSQNIPTSEHYRILFASSVLNLTELAALRPDLGKLKKILYFHENQLVYPVKKCQERDFQYGYNQILSCLVADVVVFNSVFNMESFLTSIGKFMKLIPDHRPKDLESIIRPKCQVIYFPIRFPDVSRFMPKHKAAHLQKILSLKENGGNAPSTALPFQQQLRGSENLLKSFDSKSGPCDAAQQESLGCSVRQASYLKTFNSSDDSSTHHGEHKQNRCDILAEADDQQRPLHIVWPHRWEHDKDPESFFKVLMHLKDLGLNFHVSVLGETFTDVPDIFSESRKALGSSVLHWGYLPSKDDYFQVLCMADVVISTAKHEFFGVAMLEAVYCGCYPLCPKDLVYPEIFPAEYLYSTPEQLSKRLQNFCKRPDITRKHLYKAAKRKTNMVKEKIFRPRSGLALRRRVGAGVARLGREQRGGGGACGPRPYAALACPKARARAPAPSLRRACAQRREDSVPEPPKPRRVGRVRGLRVLAAHLLPQADVPELRFEAALALDAPLGPVQSVWREVLNEPLEYKVLVPSKPPFVLQPSMSSLKKASAIVEMDITVIASDVMIPDKASNELYAEELERNVVFIMEFCILMTFSGPDGTSLAASHKPVTLQPPFSSELYASETDQLAGGHAPGEEFYLQASSENLALTGALRIYLLSKAIDVCSTGDQEHCNDDVLFCQREWEEGTARMPGTERRQLTVKDVREENQGTRGLKYESLEISKRPSIQKDGGPELNNFP</sequence>
<comment type="similarity">
    <text evidence="1">Belongs to the glycosyltransferase group 1 family. Glycosyltransferase 4 subfamily.</text>
</comment>
<evidence type="ECO:0000256" key="8">
    <source>
        <dbReference type="ARBA" id="ARBA00048439"/>
    </source>
</evidence>
<evidence type="ECO:0000256" key="6">
    <source>
        <dbReference type="ARBA" id="ARBA00044567"/>
    </source>
</evidence>
<feature type="compositionally biased region" description="Basic and acidic residues" evidence="9">
    <location>
        <begin position="877"/>
        <end position="896"/>
    </location>
</feature>
<gene>
    <name evidence="12" type="ORF">E5288_WYG001341</name>
</gene>
<evidence type="ECO:0000259" key="11">
    <source>
        <dbReference type="Pfam" id="PF12038"/>
    </source>
</evidence>
<evidence type="ECO:0000256" key="1">
    <source>
        <dbReference type="ARBA" id="ARBA00009481"/>
    </source>
</evidence>
<dbReference type="EMBL" id="VBQZ03000027">
    <property type="protein sequence ID" value="MXQ85591.1"/>
    <property type="molecule type" value="Genomic_DNA"/>
</dbReference>
<comment type="function">
    <text evidence="7">Glycosyltransferase that specifically catalyzes mannosylation of cytoplasmic tRNA(Asp) modified with queuosine at position 34 (queuosine(34)). Mannosylates the cyclopentene moiety of queuosine(34) in tRNA(Asp) to form mannosyl-queuosine(34). Mannosylation of queuosine(34) in tRNA(Asp) is required to slow-down elongation at cognate codons, GAC and GAU, thereby regulating protein translation.</text>
</comment>
<dbReference type="SUPFAM" id="SSF53756">
    <property type="entry name" value="UDP-Glycosyltransferase/glycogen phosphorylase"/>
    <property type="match status" value="1"/>
</dbReference>
<dbReference type="PANTHER" id="PTHR13615">
    <property type="entry name" value="GLYCOSYLTRANSFERASE-LIKE 1"/>
    <property type="match status" value="1"/>
</dbReference>
<evidence type="ECO:0000256" key="9">
    <source>
        <dbReference type="SAM" id="MobiDB-lite"/>
    </source>
</evidence>
<protein>
    <recommendedName>
        <fullName evidence="5">tRNA-queuosine alpha-mannosyltransferase</fullName>
        <ecNumber evidence="4">2.4.1.110</ecNumber>
    </recommendedName>
    <alternativeName>
        <fullName evidence="6">Glycosyltransferase-like domain-containing protein 1</fullName>
    </alternativeName>
</protein>